<name>A0A7W8FY50_9FIRM</name>
<evidence type="ECO:0008006" key="3">
    <source>
        <dbReference type="Google" id="ProtNLM"/>
    </source>
</evidence>
<sequence>MASPEKMERFFKKNHILEENIKYIIRQDSKTCLYLFNGKVVKTYIPAKTIITSLGSSHFININKGIYINSRYVIDIKGNNYTMIDNKCFEGRSRLSSDQKTFNDEWQTNINKADLENPVLSHLHILDDCPIGFSVIEIVFNEQGNGVDFFFRYCNKQMVQIEELPLDQLIDHSFLELFPDDNLTWVASYADVAINNTQKVIHSYSYTLKKYLSVYCFQLKPRFCGCIVFDSEKTIKEILSHGFPFAPSHFDFLKQYVK</sequence>
<dbReference type="RefSeq" id="WP_183375567.1">
    <property type="nucleotide sequence ID" value="NZ_JACHHD010000009.1"/>
</dbReference>
<evidence type="ECO:0000313" key="1">
    <source>
        <dbReference type="EMBL" id="MBB5185051.1"/>
    </source>
</evidence>
<protein>
    <recommendedName>
        <fullName evidence="3">HTH LytTR-type domain-containing protein</fullName>
    </recommendedName>
</protein>
<dbReference type="EMBL" id="JACHHD010000009">
    <property type="protein sequence ID" value="MBB5185051.1"/>
    <property type="molecule type" value="Genomic_DNA"/>
</dbReference>
<dbReference type="Proteomes" id="UP000521313">
    <property type="component" value="Unassembled WGS sequence"/>
</dbReference>
<accession>A0A7W8FY50</accession>
<reference evidence="1 2" key="1">
    <citation type="submission" date="2020-08" db="EMBL/GenBank/DDBJ databases">
        <title>Genomic Encyclopedia of Type Strains, Phase IV (KMG-IV): sequencing the most valuable type-strain genomes for metagenomic binning, comparative biology and taxonomic classification.</title>
        <authorList>
            <person name="Goeker M."/>
        </authorList>
    </citation>
    <scope>NUCLEOTIDE SEQUENCE [LARGE SCALE GENOMIC DNA]</scope>
    <source>
        <strain evidence="1 2">DSM 26963</strain>
    </source>
</reference>
<evidence type="ECO:0000313" key="2">
    <source>
        <dbReference type="Proteomes" id="UP000521313"/>
    </source>
</evidence>
<proteinExistence type="predicted"/>
<organism evidence="1 2">
    <name type="scientific">Faecalicoccus acidiformans</name>
    <dbReference type="NCBI Taxonomy" id="915173"/>
    <lineage>
        <taxon>Bacteria</taxon>
        <taxon>Bacillati</taxon>
        <taxon>Bacillota</taxon>
        <taxon>Erysipelotrichia</taxon>
        <taxon>Erysipelotrichales</taxon>
        <taxon>Erysipelotrichaceae</taxon>
        <taxon>Faecalicoccus</taxon>
    </lineage>
</organism>
<comment type="caution">
    <text evidence="1">The sequence shown here is derived from an EMBL/GenBank/DDBJ whole genome shotgun (WGS) entry which is preliminary data.</text>
</comment>
<gene>
    <name evidence="1" type="ORF">HNQ43_001099</name>
</gene>
<dbReference type="AlphaFoldDB" id="A0A7W8FY50"/>